<dbReference type="InterPro" id="IPR036086">
    <property type="entry name" value="ParB/Sulfiredoxin_sf"/>
</dbReference>
<reference evidence="1" key="1">
    <citation type="submission" date="2022-10" db="EMBL/GenBank/DDBJ databases">
        <title>The complete genomes of actinobacterial strains from the NBC collection.</title>
        <authorList>
            <person name="Joergensen T.S."/>
            <person name="Alvarez Arevalo M."/>
            <person name="Sterndorff E.B."/>
            <person name="Faurdal D."/>
            <person name="Vuksanovic O."/>
            <person name="Mourched A.-S."/>
            <person name="Charusanti P."/>
            <person name="Shaw S."/>
            <person name="Blin K."/>
            <person name="Weber T."/>
        </authorList>
    </citation>
    <scope>NUCLEOTIDE SEQUENCE</scope>
    <source>
        <strain evidence="1">NBC_00254</strain>
    </source>
</reference>
<dbReference type="SUPFAM" id="SSF110849">
    <property type="entry name" value="ParB/Sulfiredoxin"/>
    <property type="match status" value="1"/>
</dbReference>
<dbReference type="EMBL" id="CP108085">
    <property type="protein sequence ID" value="WUP73070.1"/>
    <property type="molecule type" value="Genomic_DNA"/>
</dbReference>
<protein>
    <recommendedName>
        <fullName evidence="3">ParB/Sulfiredoxin domain-containing protein</fullName>
    </recommendedName>
</protein>
<keyword evidence="2" id="KW-1185">Reference proteome</keyword>
<dbReference type="RefSeq" id="WP_328708673.1">
    <property type="nucleotide sequence ID" value="NZ_CP108085.1"/>
</dbReference>
<name>A0ABZ1SMP8_9ACTN</name>
<accession>A0ABZ1SMP8</accession>
<organism evidence="1 2">
    <name type="scientific">Microbispora hainanensis</name>
    <dbReference type="NCBI Taxonomy" id="568844"/>
    <lineage>
        <taxon>Bacteria</taxon>
        <taxon>Bacillati</taxon>
        <taxon>Actinomycetota</taxon>
        <taxon>Actinomycetes</taxon>
        <taxon>Streptosporangiales</taxon>
        <taxon>Streptosporangiaceae</taxon>
        <taxon>Microbispora</taxon>
    </lineage>
</organism>
<gene>
    <name evidence="1" type="ORF">OG913_27120</name>
</gene>
<dbReference type="Proteomes" id="UP001432011">
    <property type="component" value="Chromosome"/>
</dbReference>
<proteinExistence type="predicted"/>
<evidence type="ECO:0000313" key="2">
    <source>
        <dbReference type="Proteomes" id="UP001432011"/>
    </source>
</evidence>
<evidence type="ECO:0008006" key="3">
    <source>
        <dbReference type="Google" id="ProtNLM"/>
    </source>
</evidence>
<sequence>MMTIPNLDPDRAAFLGAREKKSPVTVPAWPRSDKDLPQVEVDVTWVRFSTRNHRTKAEQLREIHRTGREDLFTADPLGPDAQQAQYNILRDQEGFDALKADLAERGQQEPAILTADGVLINGNRRCAAMRSLYEEDHNLKFHYVKCLVLPKDATEEELIYLEAELQVARDFKQDYSWVNEAMLIEDLFNGAGRDWQQVAARMHRKVGDVRDLYEKLQQVHQLVELSQGARLHVDFTENESAFDELAKHIKNKPAKEAAGVKAVYFLGTLAGTEYRNLRHLRRADAAELVRREIEDDPALKPVLDIADASGPGENEDDLLDDVLGGSEPQSPLHNLLSFIATKRPEANVTLPAGDKVAVQELLTSLKSSITAAAYEAAEEQRDQSAVIAPLVRADKAIAELKRVLSTLPKARAFTEWDEASLLEKVGQMEKLIAKVKGDR</sequence>
<evidence type="ECO:0000313" key="1">
    <source>
        <dbReference type="EMBL" id="WUP73070.1"/>
    </source>
</evidence>